<feature type="domain" description="PRELI/MSF1" evidence="1">
    <location>
        <begin position="140"/>
        <end position="183"/>
    </location>
</feature>
<dbReference type="InterPro" id="IPR006797">
    <property type="entry name" value="PRELI/MSF1_dom"/>
</dbReference>
<evidence type="ECO:0000313" key="2">
    <source>
        <dbReference type="EMBL" id="GBP27973.1"/>
    </source>
</evidence>
<dbReference type="PROSITE" id="PS50904">
    <property type="entry name" value="PRELI_MSF1"/>
    <property type="match status" value="1"/>
</dbReference>
<accession>A0A4C1UNE5</accession>
<sequence length="183" mass="20733">MFFHYESLSNELNVDSRGLTDIEHLIKVLSGAPDRPVREPTLHTTQWHDPGKFMSCIIVTTDLRKGRAYRVRALEFRRWTDIARDAPARASASTEDDFIVCHVFVRSTVSHHVDVKEDARSARRPPADRSAYEAAFIQHTRIFTRKSPTPRRKARAVSAAAWARLPSPLARLVISMSALSTVL</sequence>
<evidence type="ECO:0000313" key="3">
    <source>
        <dbReference type="Proteomes" id="UP000299102"/>
    </source>
</evidence>
<comment type="caution">
    <text evidence="2">The sequence shown here is derived from an EMBL/GenBank/DDBJ whole genome shotgun (WGS) entry which is preliminary data.</text>
</comment>
<name>A0A4C1UNE5_EUMVA</name>
<dbReference type="EMBL" id="BGZK01000201">
    <property type="protein sequence ID" value="GBP27973.1"/>
    <property type="molecule type" value="Genomic_DNA"/>
</dbReference>
<proteinExistence type="predicted"/>
<gene>
    <name evidence="2" type="ORF">EVAR_83604_1</name>
</gene>
<reference evidence="2 3" key="1">
    <citation type="journal article" date="2019" name="Commun. Biol.">
        <title>The bagworm genome reveals a unique fibroin gene that provides high tensile strength.</title>
        <authorList>
            <person name="Kono N."/>
            <person name="Nakamura H."/>
            <person name="Ohtoshi R."/>
            <person name="Tomita M."/>
            <person name="Numata K."/>
            <person name="Arakawa K."/>
        </authorList>
    </citation>
    <scope>NUCLEOTIDE SEQUENCE [LARGE SCALE GENOMIC DNA]</scope>
</reference>
<keyword evidence="3" id="KW-1185">Reference proteome</keyword>
<organism evidence="2 3">
    <name type="scientific">Eumeta variegata</name>
    <name type="common">Bagworm moth</name>
    <name type="synonym">Eumeta japonica</name>
    <dbReference type="NCBI Taxonomy" id="151549"/>
    <lineage>
        <taxon>Eukaryota</taxon>
        <taxon>Metazoa</taxon>
        <taxon>Ecdysozoa</taxon>
        <taxon>Arthropoda</taxon>
        <taxon>Hexapoda</taxon>
        <taxon>Insecta</taxon>
        <taxon>Pterygota</taxon>
        <taxon>Neoptera</taxon>
        <taxon>Endopterygota</taxon>
        <taxon>Lepidoptera</taxon>
        <taxon>Glossata</taxon>
        <taxon>Ditrysia</taxon>
        <taxon>Tineoidea</taxon>
        <taxon>Psychidae</taxon>
        <taxon>Oiketicinae</taxon>
        <taxon>Eumeta</taxon>
    </lineage>
</organism>
<dbReference type="AlphaFoldDB" id="A0A4C1UNE5"/>
<dbReference type="Proteomes" id="UP000299102">
    <property type="component" value="Unassembled WGS sequence"/>
</dbReference>
<protein>
    <recommendedName>
        <fullName evidence="1">PRELI/MSF1 domain-containing protein</fullName>
    </recommendedName>
</protein>
<evidence type="ECO:0000259" key="1">
    <source>
        <dbReference type="PROSITE" id="PS50904"/>
    </source>
</evidence>